<keyword evidence="7" id="KW-1185">Reference proteome</keyword>
<feature type="binding site" evidence="4">
    <location>
        <position position="222"/>
    </location>
    <ligand>
        <name>substrate</name>
    </ligand>
</feature>
<dbReference type="InterPro" id="IPR011059">
    <property type="entry name" value="Metal-dep_hydrolase_composite"/>
</dbReference>
<dbReference type="EC" id="3.5.4.28" evidence="4"/>
<evidence type="ECO:0000313" key="7">
    <source>
        <dbReference type="Proteomes" id="UP000276223"/>
    </source>
</evidence>
<proteinExistence type="inferred from homology"/>
<feature type="domain" description="Amidohydrolase-related" evidence="5">
    <location>
        <begin position="62"/>
        <end position="411"/>
    </location>
</feature>
<feature type="binding site" evidence="4">
    <location>
        <position position="192"/>
    </location>
    <ligand>
        <name>substrate</name>
    </ligand>
</feature>
<evidence type="ECO:0000259" key="5">
    <source>
        <dbReference type="Pfam" id="PF01979"/>
    </source>
</evidence>
<dbReference type="HAMAP" id="MF_01281">
    <property type="entry name" value="MTA_SAH_deamin"/>
    <property type="match status" value="1"/>
</dbReference>
<dbReference type="RefSeq" id="WP_123288823.1">
    <property type="nucleotide sequence ID" value="NZ_RJVA01000009.1"/>
</dbReference>
<comment type="function">
    <text evidence="4">Catalyzes the deamination of 5-methylthioadenosine and S-adenosyl-L-homocysteine into 5-methylthioinosine and S-inosyl-L-homocysteine, respectively. Is also able to deaminate adenosine.</text>
</comment>
<dbReference type="Gene3D" id="3.20.20.140">
    <property type="entry name" value="Metal-dependent hydrolases"/>
    <property type="match status" value="1"/>
</dbReference>
<keyword evidence="2 4" id="KW-0378">Hydrolase</keyword>
<dbReference type="Pfam" id="PF01979">
    <property type="entry name" value="Amidohydro_1"/>
    <property type="match status" value="1"/>
</dbReference>
<feature type="binding site" evidence="4">
    <location>
        <position position="307"/>
    </location>
    <ligand>
        <name>substrate</name>
    </ligand>
</feature>
<comment type="catalytic activity">
    <reaction evidence="4">
        <text>S-methyl-5'-thioadenosine + H2O + H(+) = S-methyl-5'-thioinosine + NH4(+)</text>
        <dbReference type="Rhea" id="RHEA:25025"/>
        <dbReference type="ChEBI" id="CHEBI:15377"/>
        <dbReference type="ChEBI" id="CHEBI:15378"/>
        <dbReference type="ChEBI" id="CHEBI:17509"/>
        <dbReference type="ChEBI" id="CHEBI:28938"/>
        <dbReference type="ChEBI" id="CHEBI:48595"/>
        <dbReference type="EC" id="3.5.4.31"/>
    </reaction>
</comment>
<dbReference type="PANTHER" id="PTHR43794:SF11">
    <property type="entry name" value="AMIDOHYDROLASE-RELATED DOMAIN-CONTAINING PROTEIN"/>
    <property type="match status" value="1"/>
</dbReference>
<dbReference type="SUPFAM" id="SSF51556">
    <property type="entry name" value="Metallo-dependent hydrolases"/>
    <property type="match status" value="1"/>
</dbReference>
<dbReference type="InterPro" id="IPR050287">
    <property type="entry name" value="MTA/SAH_deaminase"/>
</dbReference>
<dbReference type="Proteomes" id="UP000276223">
    <property type="component" value="Unassembled WGS sequence"/>
</dbReference>
<dbReference type="AlphaFoldDB" id="A0A3N1VJP3"/>
<organism evidence="6 7">
    <name type="scientific">Desulfosoma caldarium</name>
    <dbReference type="NCBI Taxonomy" id="610254"/>
    <lineage>
        <taxon>Bacteria</taxon>
        <taxon>Pseudomonadati</taxon>
        <taxon>Thermodesulfobacteriota</taxon>
        <taxon>Syntrophobacteria</taxon>
        <taxon>Syntrophobacterales</taxon>
        <taxon>Syntrophobacteraceae</taxon>
        <taxon>Desulfosoma</taxon>
    </lineage>
</organism>
<dbReference type="GO" id="GO:0046872">
    <property type="term" value="F:metal ion binding"/>
    <property type="evidence" value="ECO:0007669"/>
    <property type="project" value="UniProtKB-KW"/>
</dbReference>
<name>A0A3N1VJP3_9BACT</name>
<dbReference type="EC" id="3.5.4.31" evidence="4"/>
<feature type="binding site" evidence="4">
    <location>
        <position position="307"/>
    </location>
    <ligand>
        <name>Zn(2+)</name>
        <dbReference type="ChEBI" id="CHEBI:29105"/>
    </ligand>
</feature>
<evidence type="ECO:0000256" key="3">
    <source>
        <dbReference type="ARBA" id="ARBA00022833"/>
    </source>
</evidence>
<comment type="cofactor">
    <cofactor evidence="4">
        <name>Zn(2+)</name>
        <dbReference type="ChEBI" id="CHEBI:29105"/>
    </cofactor>
    <text evidence="4">Binds 1 zinc ion per subunit.</text>
</comment>
<dbReference type="GO" id="GO:0090614">
    <property type="term" value="F:5'-methylthioadenosine deaminase activity"/>
    <property type="evidence" value="ECO:0007669"/>
    <property type="project" value="UniProtKB-UniRule"/>
</dbReference>
<dbReference type="Gene3D" id="2.30.40.10">
    <property type="entry name" value="Urease, subunit C, domain 1"/>
    <property type="match status" value="1"/>
</dbReference>
<comment type="catalytic activity">
    <reaction evidence="4">
        <text>S-adenosyl-L-homocysteine + H2O + H(+) = S-inosyl-L-homocysteine + NH4(+)</text>
        <dbReference type="Rhea" id="RHEA:20716"/>
        <dbReference type="ChEBI" id="CHEBI:15377"/>
        <dbReference type="ChEBI" id="CHEBI:15378"/>
        <dbReference type="ChEBI" id="CHEBI:28938"/>
        <dbReference type="ChEBI" id="CHEBI:57856"/>
        <dbReference type="ChEBI" id="CHEBI:57985"/>
        <dbReference type="EC" id="3.5.4.28"/>
    </reaction>
</comment>
<evidence type="ECO:0000256" key="1">
    <source>
        <dbReference type="ARBA" id="ARBA00022723"/>
    </source>
</evidence>
<dbReference type="GO" id="GO:0050270">
    <property type="term" value="F:S-adenosylhomocysteine deaminase activity"/>
    <property type="evidence" value="ECO:0007669"/>
    <property type="project" value="UniProtKB-UniRule"/>
</dbReference>
<feature type="binding site" evidence="4">
    <location>
        <position position="71"/>
    </location>
    <ligand>
        <name>Zn(2+)</name>
        <dbReference type="ChEBI" id="CHEBI:29105"/>
    </ligand>
</feature>
<keyword evidence="1 4" id="KW-0479">Metal-binding</keyword>
<evidence type="ECO:0000256" key="2">
    <source>
        <dbReference type="ARBA" id="ARBA00022801"/>
    </source>
</evidence>
<comment type="caution">
    <text evidence="6">The sequence shown here is derived from an EMBL/GenBank/DDBJ whole genome shotgun (WGS) entry which is preliminary data.</text>
</comment>
<protein>
    <recommendedName>
        <fullName evidence="4">5-methylthioadenosine/S-adenosylhomocysteine deaminase</fullName>
        <shortName evidence="4">MTA/SAH deaminase</shortName>
        <ecNumber evidence="4">3.5.4.28</ecNumber>
        <ecNumber evidence="4">3.5.4.31</ecNumber>
    </recommendedName>
</protein>
<sequence length="438" mass="47969">MEKIPCDLLIIHGLIVTLDDHGTVVDDGSIAVTLGRIVALGPSEEMKRRFAPAHVLDARQGVVLPGLVNAHTHAAMTLFRGLADDLPLMDWLHHHIFPAESRLTESWVYWGSLLACAEMILSGTTAFCDMYLFEHKVAQAAKEAGMRALVGEVLYDFPSPHYGPIENGLRFTEELIQHWRGDPLIRVAVEPHAPYTCSEELYRRCMNLAQKHDVPMVTHLSENASEVQQVMARYGRRPVAHLAALGVLNNRLIADHCVDLDERDMDLLAEHGVHMAHNPESNLKLASGFAPVPQLLRRGVCVALGTDGCASNNNLDLFGEMATCAKMHKAVASDPTTMNAATVLRMATRAGAEALGLKDTIGQIRPGFAADLIVVDFSAPHLTPVYDPVSHLVYAAKASDVLHTVIDGKVVMENRTLTTIDLERVLSQVRAIARLLQP</sequence>
<dbReference type="CDD" id="cd01298">
    <property type="entry name" value="ATZ_TRZ_like"/>
    <property type="match status" value="1"/>
</dbReference>
<comment type="caution">
    <text evidence="4">Lacks conserved residue(s) required for the propagation of feature annotation.</text>
</comment>
<dbReference type="SUPFAM" id="SSF51338">
    <property type="entry name" value="Composite domain of metallo-dependent hydrolases"/>
    <property type="match status" value="2"/>
</dbReference>
<feature type="binding site" evidence="4">
    <location>
        <position position="100"/>
    </location>
    <ligand>
        <name>substrate</name>
    </ligand>
</feature>
<feature type="binding site" evidence="4">
    <location>
        <position position="73"/>
    </location>
    <ligand>
        <name>Zn(2+)</name>
        <dbReference type="ChEBI" id="CHEBI:29105"/>
    </ligand>
</feature>
<dbReference type="InterPro" id="IPR032466">
    <property type="entry name" value="Metal_Hydrolase"/>
</dbReference>
<gene>
    <name evidence="4" type="primary">mtaD</name>
    <name evidence="6" type="ORF">EDC27_0278</name>
</gene>
<dbReference type="OrthoDB" id="9807210at2"/>
<dbReference type="EMBL" id="RJVA01000009">
    <property type="protein sequence ID" value="ROR03023.1"/>
    <property type="molecule type" value="Genomic_DNA"/>
</dbReference>
<dbReference type="InterPro" id="IPR023512">
    <property type="entry name" value="Deaminase_MtaD/DadD"/>
</dbReference>
<evidence type="ECO:0000256" key="4">
    <source>
        <dbReference type="HAMAP-Rule" id="MF_01281"/>
    </source>
</evidence>
<dbReference type="FunFam" id="3.20.20.140:FF:000014">
    <property type="entry name" value="5-methylthioadenosine/S-adenosylhomocysteine deaminase"/>
    <property type="match status" value="1"/>
</dbReference>
<dbReference type="PANTHER" id="PTHR43794">
    <property type="entry name" value="AMINOHYDROLASE SSNA-RELATED"/>
    <property type="match status" value="1"/>
</dbReference>
<keyword evidence="3 4" id="KW-0862">Zinc</keyword>
<dbReference type="InterPro" id="IPR006680">
    <property type="entry name" value="Amidohydro-rel"/>
</dbReference>
<reference evidence="6 7" key="1">
    <citation type="submission" date="2018-11" db="EMBL/GenBank/DDBJ databases">
        <title>Genomic Encyclopedia of Type Strains, Phase IV (KMG-IV): sequencing the most valuable type-strain genomes for metagenomic binning, comparative biology and taxonomic classification.</title>
        <authorList>
            <person name="Goeker M."/>
        </authorList>
    </citation>
    <scope>NUCLEOTIDE SEQUENCE [LARGE SCALE GENOMIC DNA]</scope>
    <source>
        <strain evidence="6 7">DSM 22027</strain>
    </source>
</reference>
<evidence type="ECO:0000313" key="6">
    <source>
        <dbReference type="EMBL" id="ROR03023.1"/>
    </source>
</evidence>
<accession>A0A3N1VJP3</accession>
<comment type="similarity">
    <text evidence="4">Belongs to the metallo-dependent hydrolases superfamily. MTA/SAH deaminase family.</text>
</comment>
<feature type="binding site" evidence="4">
    <location>
        <position position="219"/>
    </location>
    <ligand>
        <name>Zn(2+)</name>
        <dbReference type="ChEBI" id="CHEBI:29105"/>
    </ligand>
</feature>